<dbReference type="SUPFAM" id="SSF54626">
    <property type="entry name" value="Chalcone isomerase"/>
    <property type="match status" value="1"/>
</dbReference>
<evidence type="ECO:0000313" key="3">
    <source>
        <dbReference type="Proteomes" id="UP000518752"/>
    </source>
</evidence>
<evidence type="ECO:0000259" key="1">
    <source>
        <dbReference type="Pfam" id="PF16035"/>
    </source>
</evidence>
<accession>A0A8H5HK88</accession>
<dbReference type="PANTHER" id="PTHR47284">
    <property type="entry name" value="FATTY-ACID-BINDING PROTEIN 2"/>
    <property type="match status" value="1"/>
</dbReference>
<reference evidence="2 3" key="1">
    <citation type="journal article" date="2020" name="ISME J.">
        <title>Uncovering the hidden diversity of litter-decomposition mechanisms in mushroom-forming fungi.</title>
        <authorList>
            <person name="Floudas D."/>
            <person name="Bentzer J."/>
            <person name="Ahren D."/>
            <person name="Johansson T."/>
            <person name="Persson P."/>
            <person name="Tunlid A."/>
        </authorList>
    </citation>
    <scope>NUCLEOTIDE SEQUENCE [LARGE SCALE GENOMIC DNA]</scope>
    <source>
        <strain evidence="2 3">CBS 406.79</strain>
    </source>
</reference>
<dbReference type="Proteomes" id="UP000518752">
    <property type="component" value="Unassembled WGS sequence"/>
</dbReference>
<dbReference type="InterPro" id="IPR036298">
    <property type="entry name" value="Chalcone_isomerase_sf"/>
</dbReference>
<dbReference type="OrthoDB" id="4664297at2759"/>
<dbReference type="GO" id="GO:0016872">
    <property type="term" value="F:intramolecular lyase activity"/>
    <property type="evidence" value="ECO:0007669"/>
    <property type="project" value="InterPro"/>
</dbReference>
<dbReference type="PANTHER" id="PTHR47284:SF3">
    <property type="entry name" value="FATTY-ACID-BINDING PROTEIN 2"/>
    <property type="match status" value="1"/>
</dbReference>
<dbReference type="InterPro" id="IPR016088">
    <property type="entry name" value="Chalcone_isomerase_3-sand"/>
</dbReference>
<evidence type="ECO:0000313" key="2">
    <source>
        <dbReference type="EMBL" id="KAF5384724.1"/>
    </source>
</evidence>
<dbReference type="EMBL" id="JAACJN010000041">
    <property type="protein sequence ID" value="KAF5384724.1"/>
    <property type="molecule type" value="Genomic_DNA"/>
</dbReference>
<dbReference type="InterPro" id="IPR016087">
    <property type="entry name" value="Chalcone_isomerase"/>
</dbReference>
<organism evidence="2 3">
    <name type="scientific">Collybiopsis confluens</name>
    <dbReference type="NCBI Taxonomy" id="2823264"/>
    <lineage>
        <taxon>Eukaryota</taxon>
        <taxon>Fungi</taxon>
        <taxon>Dikarya</taxon>
        <taxon>Basidiomycota</taxon>
        <taxon>Agaricomycotina</taxon>
        <taxon>Agaricomycetes</taxon>
        <taxon>Agaricomycetidae</taxon>
        <taxon>Agaricales</taxon>
        <taxon>Marasmiineae</taxon>
        <taxon>Omphalotaceae</taxon>
        <taxon>Collybiopsis</taxon>
    </lineage>
</organism>
<dbReference type="Gene3D" id="2.60.120.620">
    <property type="entry name" value="q2cbj1_9rhob like domain"/>
    <property type="match status" value="1"/>
</dbReference>
<name>A0A8H5HK88_9AGAR</name>
<dbReference type="Pfam" id="PF16035">
    <property type="entry name" value="Chalcone_2"/>
    <property type="match status" value="1"/>
</dbReference>
<dbReference type="SUPFAM" id="SSF51197">
    <property type="entry name" value="Clavaminate synthase-like"/>
    <property type="match status" value="1"/>
</dbReference>
<feature type="domain" description="Chalcone isomerase" evidence="1">
    <location>
        <begin position="77"/>
        <end position="244"/>
    </location>
</feature>
<protein>
    <recommendedName>
        <fullName evidence="1">Chalcone isomerase domain-containing protein</fullName>
    </recommendedName>
</protein>
<dbReference type="Gene3D" id="3.50.70.10">
    <property type="match status" value="1"/>
</dbReference>
<dbReference type="AlphaFoldDB" id="A0A8H5HK88"/>
<sequence>MFLFRRFVFHSRPHRLHTRHFFWGTAASVSLAFALRPSLIRLDAPTEEESDSVQDADTGIHFPKTIRVASKVSLPTLSLLGVGVRTVSFLGIKVYSVGFYADLHNPNLRLEPNMTSDEKIRTIVDTCACEIRIVPTRNTSYTHLRDAWMRAMTSRLSDGRKKGTLSEDQALEISSPIRKLKTLFPNSPLAKHCPLDIFLLPPIPGKPRPLIFRDLGAVESDWVGREFVLHYFDGDGVSPPLKKMINSGWVAILRSEFDNAGVQVPHPPVFSFKHSSLHPYALVAEQVDFFLDNGYLVIPNAFTKEKAEKLTKTMWIRLGLDPNDKSTWSKERIHMPFHRREAVATFAPKAWDAMQDLLGGADRIDEAKSRWGDSFIVNLGTDVLETIEPIHPRYLDNWHVDGDFFVHYLDSPEQALLVIPIFSNIKPGGGGTFIAPEGIGLISRYLASHPEGVMPTGLSFTPSTTTCAPDEYKTDPGYWSHLKEVQSCTRFIELTGKVGDVVLLHPLMLHSASKNYIREPRVITNPPVALKKPFEFFRENENDYSLVERKTLKALGLSRLDFSPTTERYGKKMIPKRIGIQEKILAEEKERLREHGYLEV</sequence>
<gene>
    <name evidence="2" type="ORF">D9757_006214</name>
</gene>
<keyword evidence="3" id="KW-1185">Reference proteome</keyword>
<proteinExistence type="predicted"/>
<comment type="caution">
    <text evidence="2">The sequence shown here is derived from an EMBL/GenBank/DDBJ whole genome shotgun (WGS) entry which is preliminary data.</text>
</comment>